<dbReference type="HOGENOM" id="CLU_031469_1_0_9"/>
<dbReference type="Gene3D" id="3.20.20.190">
    <property type="entry name" value="Phosphatidylinositol (PI) phosphodiesterase"/>
    <property type="match status" value="1"/>
</dbReference>
<keyword evidence="7" id="KW-0614">Plasmid</keyword>
<evidence type="ECO:0000256" key="2">
    <source>
        <dbReference type="ARBA" id="ARBA00012581"/>
    </source>
</evidence>
<evidence type="ECO:0000259" key="6">
    <source>
        <dbReference type="SMART" id="SM00148"/>
    </source>
</evidence>
<dbReference type="EMBL" id="CP002404">
    <property type="protein sequence ID" value="ADU24083.1"/>
    <property type="molecule type" value="Genomic_DNA"/>
</dbReference>
<protein>
    <recommendedName>
        <fullName evidence="3">1-phosphatidylinositol phosphodiesterase</fullName>
        <ecNumber evidence="2">4.6.1.13</ecNumber>
    </recommendedName>
    <alternativeName>
        <fullName evidence="4">Phosphatidylinositol diacylglycerol-lyase</fullName>
    </alternativeName>
    <alternativeName>
        <fullName evidence="5">Phosphatidylinositol-specific phospholipase C</fullName>
    </alternativeName>
</protein>
<dbReference type="GO" id="GO:0008081">
    <property type="term" value="F:phosphoric diester hydrolase activity"/>
    <property type="evidence" value="ECO:0007669"/>
    <property type="project" value="InterPro"/>
</dbReference>
<gene>
    <name evidence="7" type="ordered locus">Rumal_3644</name>
</gene>
<geneLocation type="plasmid" evidence="7 8">
    <name>pRUMAL01</name>
</geneLocation>
<name>E6UK87_RUMA7</name>
<evidence type="ECO:0000256" key="1">
    <source>
        <dbReference type="ARBA" id="ARBA00001316"/>
    </source>
</evidence>
<dbReference type="Pfam" id="PF00388">
    <property type="entry name" value="PI-PLC-X"/>
    <property type="match status" value="1"/>
</dbReference>
<evidence type="ECO:0000256" key="4">
    <source>
        <dbReference type="ARBA" id="ARBA00030474"/>
    </source>
</evidence>
<dbReference type="InterPro" id="IPR000909">
    <property type="entry name" value="PLipase_C_PInositol-sp_X_dom"/>
</dbReference>
<dbReference type="EC" id="4.6.1.13" evidence="2"/>
<dbReference type="InterPro" id="IPR051057">
    <property type="entry name" value="PI-PLC_domain"/>
</dbReference>
<feature type="domain" description="Phosphatidylinositol-specific phospholipase C X" evidence="6">
    <location>
        <begin position="137"/>
        <end position="282"/>
    </location>
</feature>
<sequence>MGQGGAVNLINNTRSKLIQAEPFFTYQMDAWDFPKELEAGEKARFYVEWSEGFFEDRCDDRGIAKYVLENDPKKKVKIEMWDATKRNFTVERTGFSGDDSRSTESILWQHDGDMFIVISDDASKLDFRCWMKGIAGNTPLNKMDIPGTHDSLSYDFTGAGSRIDYTAKTQSYNIWEQLNNGCRYFDIRIDADLRGCHWIIDCVHGLEDFMTWVNRFLNDNPSETIIVRLKNERDVGVDDKKHYNELLSALFEKYKHLFWKSNGQINWPLLDDVRGKIVVLDNLNEHFFSANGYGFVYGDNAKFVIQDNYNAPNEDDKIREIKANIDLPYDSERMKINHISATGTTAGFIPFTWTPRMYADFLNPKVTEFIITKRADCVMGIIVFDFVNSQLVSSVLLNDVIG</sequence>
<dbReference type="SMART" id="SM00148">
    <property type="entry name" value="PLCXc"/>
    <property type="match status" value="1"/>
</dbReference>
<evidence type="ECO:0000313" key="7">
    <source>
        <dbReference type="EMBL" id="ADU24083.1"/>
    </source>
</evidence>
<dbReference type="Proteomes" id="UP000006919">
    <property type="component" value="Plasmid pRUMAL01"/>
</dbReference>
<dbReference type="GO" id="GO:0004436">
    <property type="term" value="F:phosphatidylinositol diacylglycerol-lyase activity"/>
    <property type="evidence" value="ECO:0007669"/>
    <property type="project" value="UniProtKB-EC"/>
</dbReference>
<accession>E6UK87</accession>
<dbReference type="SUPFAM" id="SSF51695">
    <property type="entry name" value="PLC-like phosphodiesterases"/>
    <property type="match status" value="1"/>
</dbReference>
<proteinExistence type="predicted"/>
<organism evidence="7 8">
    <name type="scientific">Ruminococcus albus (strain ATCC 27210 / DSM 20455 / JCM 14654 / NCDO 2250 / 7)</name>
    <dbReference type="NCBI Taxonomy" id="697329"/>
    <lineage>
        <taxon>Bacteria</taxon>
        <taxon>Bacillati</taxon>
        <taxon>Bacillota</taxon>
        <taxon>Clostridia</taxon>
        <taxon>Eubacteriales</taxon>
        <taxon>Oscillospiraceae</taxon>
        <taxon>Ruminococcus</taxon>
    </lineage>
</organism>
<evidence type="ECO:0000256" key="3">
    <source>
        <dbReference type="ARBA" id="ARBA00019758"/>
    </source>
</evidence>
<dbReference type="InterPro" id="IPR017946">
    <property type="entry name" value="PLC-like_Pdiesterase_TIM-brl"/>
</dbReference>
<dbReference type="eggNOG" id="COG0823">
    <property type="taxonomic scope" value="Bacteria"/>
</dbReference>
<comment type="catalytic activity">
    <reaction evidence="1">
        <text>a 1,2-diacyl-sn-glycero-3-phospho-(1D-myo-inositol) = 1D-myo-inositol 1,2-cyclic phosphate + a 1,2-diacyl-sn-glycerol</text>
        <dbReference type="Rhea" id="RHEA:17093"/>
        <dbReference type="ChEBI" id="CHEBI:17815"/>
        <dbReference type="ChEBI" id="CHEBI:57880"/>
        <dbReference type="ChEBI" id="CHEBI:58484"/>
        <dbReference type="EC" id="4.6.1.13"/>
    </reaction>
</comment>
<evidence type="ECO:0000313" key="8">
    <source>
        <dbReference type="Proteomes" id="UP000006919"/>
    </source>
</evidence>
<reference evidence="8" key="1">
    <citation type="journal article" date="2011" name="J. Bacteriol.">
        <title>Complete genome of the cellulolytic ruminal bacterium Ruminococcus albus 7.</title>
        <authorList>
            <person name="Suen G."/>
            <person name="Stevenson D.M."/>
            <person name="Bruce D.C."/>
            <person name="Chertkov O."/>
            <person name="Copeland A."/>
            <person name="Cheng J.F."/>
            <person name="Detter C."/>
            <person name="Detter J.C."/>
            <person name="Goodwin L.A."/>
            <person name="Han C.S."/>
            <person name="Hauser L.J."/>
            <person name="Ivanova N.N."/>
            <person name="Kyrpides N.C."/>
            <person name="Land M.L."/>
            <person name="Lapidus A."/>
            <person name="Lucas S."/>
            <person name="Ovchinnikova G."/>
            <person name="Pitluck S."/>
            <person name="Tapia R."/>
            <person name="Woyke T."/>
            <person name="Boyum J."/>
            <person name="Mead D."/>
            <person name="Weimer P.J."/>
        </authorList>
    </citation>
    <scope>NUCLEOTIDE SEQUENCE [LARGE SCALE GENOMIC DNA]</scope>
    <source>
        <strain evidence="8">ATCC 27210 / DSM 20455 / JCM 14654 / NCDO 2250 / 7</strain>
        <plasmid evidence="8">pRUMAL01</plasmid>
    </source>
</reference>
<dbReference type="RefSeq" id="WP_013483631.1">
    <property type="nucleotide sequence ID" value="NC_014824.1"/>
</dbReference>
<dbReference type="KEGG" id="ral:Rumal_3644"/>
<dbReference type="PROSITE" id="PS50007">
    <property type="entry name" value="PIPLC_X_DOMAIN"/>
    <property type="match status" value="1"/>
</dbReference>
<dbReference type="PANTHER" id="PTHR13593:SF113">
    <property type="entry name" value="SI:DKEY-266F7.9"/>
    <property type="match status" value="1"/>
</dbReference>
<dbReference type="AlphaFoldDB" id="E6UK87"/>
<dbReference type="GO" id="GO:0006629">
    <property type="term" value="P:lipid metabolic process"/>
    <property type="evidence" value="ECO:0007669"/>
    <property type="project" value="InterPro"/>
</dbReference>
<dbReference type="PANTHER" id="PTHR13593">
    <property type="match status" value="1"/>
</dbReference>
<evidence type="ECO:0000256" key="5">
    <source>
        <dbReference type="ARBA" id="ARBA00030782"/>
    </source>
</evidence>